<feature type="region of interest" description="Disordered" evidence="1">
    <location>
        <begin position="283"/>
        <end position="334"/>
    </location>
</feature>
<accession>A0A553PPB9</accession>
<feature type="region of interest" description="Disordered" evidence="1">
    <location>
        <begin position="83"/>
        <end position="103"/>
    </location>
</feature>
<protein>
    <submittedName>
        <fullName evidence="2">Uncharacterized protein</fullName>
    </submittedName>
</protein>
<dbReference type="Proteomes" id="UP000318571">
    <property type="component" value="Chromosome 6"/>
</dbReference>
<dbReference type="AlphaFoldDB" id="A0A553PPB9"/>
<proteinExistence type="predicted"/>
<dbReference type="EMBL" id="VCGU01000002">
    <property type="protein sequence ID" value="TRY79519.1"/>
    <property type="molecule type" value="Genomic_DNA"/>
</dbReference>
<evidence type="ECO:0000313" key="3">
    <source>
        <dbReference type="Proteomes" id="UP000318571"/>
    </source>
</evidence>
<gene>
    <name evidence="2" type="ORF">TCAL_12891</name>
</gene>
<feature type="compositionally biased region" description="Basic residues" evidence="1">
    <location>
        <begin position="321"/>
        <end position="330"/>
    </location>
</feature>
<keyword evidence="3" id="KW-1185">Reference proteome</keyword>
<name>A0A553PPB9_TIGCA</name>
<sequence length="460" mass="51570">MAYIETMETQIPGPFGIVQSQGQAPSKGRDLLNLQRVLDMVRLFGVKVAKLYNEEEKLTGADAFDANHLKRAWNNLKLRARKKKSDRVKELKRTGGGPPPKLKKLTPLEANVLDEAGDQTELVALFDSETQFDKTVNERMNNGQTQHRRHDSSASTAQLIAPFPRLSSTPNSQLHEQHHDQLQVLQLHPNSPSRQFEFHEEISSPEMSMGATNIIFSNNSPLQVHFKDDGFDDKQNNNMEYVVESEIEKDIDVASATVESHDNTISFDLSSGQRQILQQALSEDQIIVTPPPATPRSTSPNQEQRENPVRHQGQSGNRGQGRGRGKRRARAPSTLAGRFIENRAEMEGNFLSDQHKVKQEIVVIEKDAALMYKKAVEKKAENEERQYERQSRQDIQLFDIELKKAADLARLDVTIAKLRGEAKREVERIRGFLTGAADVMVCLLGDAAGCLNSKIDPGAP</sequence>
<evidence type="ECO:0000313" key="2">
    <source>
        <dbReference type="EMBL" id="TRY79519.1"/>
    </source>
</evidence>
<evidence type="ECO:0000256" key="1">
    <source>
        <dbReference type="SAM" id="MobiDB-lite"/>
    </source>
</evidence>
<reference evidence="2 3" key="1">
    <citation type="journal article" date="2018" name="Nat. Ecol. Evol.">
        <title>Genomic signatures of mitonuclear coevolution across populations of Tigriopus californicus.</title>
        <authorList>
            <person name="Barreto F.S."/>
            <person name="Watson E.T."/>
            <person name="Lima T.G."/>
            <person name="Willett C.S."/>
            <person name="Edmands S."/>
            <person name="Li W."/>
            <person name="Burton R.S."/>
        </authorList>
    </citation>
    <scope>NUCLEOTIDE SEQUENCE [LARGE SCALE GENOMIC DNA]</scope>
    <source>
        <strain evidence="2 3">San Diego</strain>
    </source>
</reference>
<organism evidence="2 3">
    <name type="scientific">Tigriopus californicus</name>
    <name type="common">Marine copepod</name>
    <dbReference type="NCBI Taxonomy" id="6832"/>
    <lineage>
        <taxon>Eukaryota</taxon>
        <taxon>Metazoa</taxon>
        <taxon>Ecdysozoa</taxon>
        <taxon>Arthropoda</taxon>
        <taxon>Crustacea</taxon>
        <taxon>Multicrustacea</taxon>
        <taxon>Hexanauplia</taxon>
        <taxon>Copepoda</taxon>
        <taxon>Harpacticoida</taxon>
        <taxon>Harpacticidae</taxon>
        <taxon>Tigriopus</taxon>
    </lineage>
</organism>
<comment type="caution">
    <text evidence="2">The sequence shown here is derived from an EMBL/GenBank/DDBJ whole genome shotgun (WGS) entry which is preliminary data.</text>
</comment>